<feature type="repeat" description="WD" evidence="3">
    <location>
        <begin position="1011"/>
        <end position="1052"/>
    </location>
</feature>
<dbReference type="Proteomes" id="UP001610446">
    <property type="component" value="Unassembled WGS sequence"/>
</dbReference>
<dbReference type="InterPro" id="IPR036322">
    <property type="entry name" value="WD40_repeat_dom_sf"/>
</dbReference>
<dbReference type="PANTHER" id="PTHR19879:SF9">
    <property type="entry name" value="TRANSCRIPTION INITIATION FACTOR TFIID SUBUNIT 5"/>
    <property type="match status" value="1"/>
</dbReference>
<organism evidence="6 7">
    <name type="scientific">Aspergillus pseudoustus</name>
    <dbReference type="NCBI Taxonomy" id="1810923"/>
    <lineage>
        <taxon>Eukaryota</taxon>
        <taxon>Fungi</taxon>
        <taxon>Dikarya</taxon>
        <taxon>Ascomycota</taxon>
        <taxon>Pezizomycotina</taxon>
        <taxon>Eurotiomycetes</taxon>
        <taxon>Eurotiomycetidae</taxon>
        <taxon>Eurotiales</taxon>
        <taxon>Aspergillaceae</taxon>
        <taxon>Aspergillus</taxon>
        <taxon>Aspergillus subgen. Nidulantes</taxon>
    </lineage>
</organism>
<keyword evidence="7" id="KW-1185">Reference proteome</keyword>
<dbReference type="PANTHER" id="PTHR19879">
    <property type="entry name" value="TRANSCRIPTION INITIATION FACTOR TFIID"/>
    <property type="match status" value="1"/>
</dbReference>
<name>A0ABR4K0T2_9EURO</name>
<reference evidence="6 7" key="1">
    <citation type="submission" date="2024-07" db="EMBL/GenBank/DDBJ databases">
        <title>Section-level genome sequencing and comparative genomics of Aspergillus sections Usti and Cavernicolus.</title>
        <authorList>
            <consortium name="Lawrence Berkeley National Laboratory"/>
            <person name="Nybo J.L."/>
            <person name="Vesth T.C."/>
            <person name="Theobald S."/>
            <person name="Frisvad J.C."/>
            <person name="Larsen T.O."/>
            <person name="Kjaerboelling I."/>
            <person name="Rothschild-Mancinelli K."/>
            <person name="Lyhne E.K."/>
            <person name="Kogle M.E."/>
            <person name="Barry K."/>
            <person name="Clum A."/>
            <person name="Na H."/>
            <person name="Ledsgaard L."/>
            <person name="Lin J."/>
            <person name="Lipzen A."/>
            <person name="Kuo A."/>
            <person name="Riley R."/>
            <person name="Mondo S."/>
            <person name="Labutti K."/>
            <person name="Haridas S."/>
            <person name="Pangalinan J."/>
            <person name="Salamov A.A."/>
            <person name="Simmons B.A."/>
            <person name="Magnuson J.K."/>
            <person name="Chen J."/>
            <person name="Drula E."/>
            <person name="Henrissat B."/>
            <person name="Wiebenga A."/>
            <person name="Lubbers R.J."/>
            <person name="Gomes A.C."/>
            <person name="Makela M.R."/>
            <person name="Stajich J."/>
            <person name="Grigoriev I.V."/>
            <person name="Mortensen U.H."/>
            <person name="De Vries R.P."/>
            <person name="Baker S.E."/>
            <person name="Andersen M.R."/>
        </authorList>
    </citation>
    <scope>NUCLEOTIDE SEQUENCE [LARGE SCALE GENOMIC DNA]</scope>
    <source>
        <strain evidence="6 7">CBS 123904</strain>
    </source>
</reference>
<evidence type="ECO:0000256" key="3">
    <source>
        <dbReference type="PROSITE-ProRule" id="PRU00221"/>
    </source>
</evidence>
<dbReference type="Pfam" id="PF00400">
    <property type="entry name" value="WD40"/>
    <property type="match status" value="6"/>
</dbReference>
<feature type="domain" description="Nucleoside phosphorylase" evidence="4">
    <location>
        <begin position="14"/>
        <end position="294"/>
    </location>
</feature>
<evidence type="ECO:0000259" key="4">
    <source>
        <dbReference type="Pfam" id="PF01048"/>
    </source>
</evidence>
<evidence type="ECO:0000256" key="2">
    <source>
        <dbReference type="ARBA" id="ARBA00022737"/>
    </source>
</evidence>
<dbReference type="Gene3D" id="2.130.10.10">
    <property type="entry name" value="YVTN repeat-like/Quinoprotein amine dehydrogenase"/>
    <property type="match status" value="5"/>
</dbReference>
<dbReference type="SUPFAM" id="SSF50978">
    <property type="entry name" value="WD40 repeat-like"/>
    <property type="match status" value="3"/>
</dbReference>
<dbReference type="PROSITE" id="PS50294">
    <property type="entry name" value="WD_REPEATS_REGION"/>
    <property type="match status" value="4"/>
</dbReference>
<protein>
    <submittedName>
        <fullName evidence="6">WD40-repeat-containing domain protein</fullName>
    </submittedName>
</protein>
<dbReference type="InterPro" id="IPR020472">
    <property type="entry name" value="WD40_PAC1"/>
</dbReference>
<keyword evidence="2" id="KW-0677">Repeat</keyword>
<evidence type="ECO:0000259" key="5">
    <source>
        <dbReference type="Pfam" id="PF24883"/>
    </source>
</evidence>
<comment type="caution">
    <text evidence="6">The sequence shown here is derived from an EMBL/GenBank/DDBJ whole genome shotgun (WGS) entry which is preliminary data.</text>
</comment>
<dbReference type="Pfam" id="PF01048">
    <property type="entry name" value="PNP_UDP_1"/>
    <property type="match status" value="1"/>
</dbReference>
<evidence type="ECO:0000313" key="6">
    <source>
        <dbReference type="EMBL" id="KAL2845935.1"/>
    </source>
</evidence>
<dbReference type="InterPro" id="IPR000845">
    <property type="entry name" value="Nucleoside_phosphorylase_d"/>
</dbReference>
<dbReference type="PROSITE" id="PS50082">
    <property type="entry name" value="WD_REPEATS_2"/>
    <property type="match status" value="4"/>
</dbReference>
<dbReference type="SMART" id="SM00320">
    <property type="entry name" value="WD40"/>
    <property type="match status" value="13"/>
</dbReference>
<dbReference type="Pfam" id="PF24883">
    <property type="entry name" value="NPHP3_N"/>
    <property type="match status" value="1"/>
</dbReference>
<evidence type="ECO:0000313" key="7">
    <source>
        <dbReference type="Proteomes" id="UP001610446"/>
    </source>
</evidence>
<dbReference type="EMBL" id="JBFXLU010000067">
    <property type="protein sequence ID" value="KAL2845935.1"/>
    <property type="molecule type" value="Genomic_DNA"/>
</dbReference>
<evidence type="ECO:0000256" key="1">
    <source>
        <dbReference type="ARBA" id="ARBA00022574"/>
    </source>
</evidence>
<accession>A0ABR4K0T2</accession>
<dbReference type="InterPro" id="IPR027417">
    <property type="entry name" value="P-loop_NTPase"/>
</dbReference>
<sequence length="1642" mass="181551">MSKRRRLSSEDYVIGWVCALPIELAAAEEMLDEVHEDVDTRSSHVYTLGRVGDHNVVLACLPKGQMGTNSAATVAAQLRSSFPSMCFGVMVGIGGGVPSASADVRLGDVVVSLPGTNHGGVLQYDFGKTTPGGLQRTGFLNAPPTVLLEAVSKVQANHIRGQTRFRDYISHFNALPMFTAANFGGDTLFDADYQHVGGGTCDHCRRERVVSREARNDPVIHYGTIASGNLVMRDGVERDRVSSELGGVLCFEMEAAGLMNTFPCLVIRGICDYADSHKNKDWQPYAAATAAAYTKDLLLVIPQQAVAKTKIMAEDEKRVVDEALKHLPFAVDATFNSYHRQHEPLCLPSTRVDLLHQITDWLDREDKCGIFWLNGWAGTGKSTIARTIARKCHEGQRLGATFFFSRGGGDIGHAGKFVTTVARQLASNIPNLQRLLCNAVSQSSDIGSLSLSDQWRQLVLRPLSELVSSNRSCLTSYALVIDALDECDDDRNIRIILQLLSEAQTVENNMVRVFITSRPIPPIEHGFSRISETSYRILILHHVPQDTLAHDIRAFLEYELGSVAEEQSLGPHWPSLDAIGRLAEGASGLFIWCATACRFISEGGIFAMDRLSSLLEGSTTDTGPEGRLNEIYGYVLKASIPSTFTMREQENLYYNLRQVLGTVVILFSPLCLTSICRLIQSPERMTENMLRRLNAIIDVPSDPCGPLSLHHPSFRDFLLDDQRCTDANLSVNRENAHYELLNSCLRLMNSELRKDICGVGRPGTSRDEINDHHIQKHLSTELQYACLFWVHHLRISKAPLEDDTAVHCFLMTRLLHWVEAVSWVGKLAEAIQEILVLESIASENHCPRLSELIWNTKRLVQANQFILEHAPLQIYLSACVFAPSSSLIRTYFKDAPLQWMKKLPNVRKYWGSLQQAIECYPETIQSVIFSPNGEILAAKTAKSVRLLDPSTGRSLHTLQGQDGEYRNRLYYFPVVNMMAFSPDGKILATIFYLDTTVSLWDVLTGQCVQTLRGHTDKINQVAYSCDGKILASVSDDYTCRLWDTHAGRCTRLLKGHTDHVSTVVFSPSPRFANILASASNDHTVRVWNALTGECLHIFKMSIHRGFCPLAFSPNGELLAAVGSGGPEGHDWPANKIQLWNPLSGKHQGTLEASKIYMVMAIVFSPDGKILGSSAVEEVRLWDPLSGRCMETVHHRTNVPSIAFSPDATTLASAGDDGIVRVWTPLNAQSLQSLQGHTRSVEVVAFSPCSDRKRALLASASADGTLVLWDASEKHEGQIGLVAHGVTVSPDGRTLASWVDTTVQLWDLGTVQCLRTFDCHGRHITVAAFSPDGRKLAIYAGKLHLWDLSTGRLLHILDGDTDDVYHITFSAGGDRVIFRDYRTIEIWDMSTACYLQKFDGFTSVRAVAFSANADKLVSFEDKAMCVWDVSTAQCLQSINRGDSRHPKAIAWSPNGMHLALAAYRTVLIWNLSSGQCVQKFAGDLSEPSVLAFSADSNLFASAPGHPHLDWMFSRSDSRNNCLQVWNTFSGECLYVVEDIPAITSLSFSEDCRYLKTSLGTLTLDPALKSGDLRTEKAPGFHGLFVRNAWITWKGQNLLWLPAEYRPKYTAVYENVVAIVCSSGQLIFLEFDLGTLGCCLGSVA</sequence>
<feature type="repeat" description="WD" evidence="3">
    <location>
        <begin position="1191"/>
        <end position="1232"/>
    </location>
</feature>
<dbReference type="SUPFAM" id="SSF53167">
    <property type="entry name" value="Purine and uridine phosphorylases"/>
    <property type="match status" value="1"/>
</dbReference>
<proteinExistence type="predicted"/>
<dbReference type="InterPro" id="IPR035994">
    <property type="entry name" value="Nucleoside_phosphorylase_sf"/>
</dbReference>
<feature type="domain" description="Nephrocystin 3-like N-terminal" evidence="5">
    <location>
        <begin position="357"/>
        <end position="518"/>
    </location>
</feature>
<dbReference type="Gene3D" id="3.40.50.1580">
    <property type="entry name" value="Nucleoside phosphorylase domain"/>
    <property type="match status" value="1"/>
</dbReference>
<gene>
    <name evidence="6" type="ORF">BJY01DRAFT_177239</name>
</gene>
<dbReference type="Gene3D" id="3.40.50.300">
    <property type="entry name" value="P-loop containing nucleotide triphosphate hydrolases"/>
    <property type="match status" value="1"/>
</dbReference>
<dbReference type="PRINTS" id="PR00320">
    <property type="entry name" value="GPROTEINBRPT"/>
</dbReference>
<feature type="repeat" description="WD" evidence="3">
    <location>
        <begin position="1233"/>
        <end position="1269"/>
    </location>
</feature>
<keyword evidence="1 3" id="KW-0853">WD repeat</keyword>
<feature type="repeat" description="WD" evidence="3">
    <location>
        <begin position="1053"/>
        <end position="1097"/>
    </location>
</feature>
<dbReference type="CDD" id="cd00200">
    <property type="entry name" value="WD40"/>
    <property type="match status" value="2"/>
</dbReference>
<dbReference type="SUPFAM" id="SSF52540">
    <property type="entry name" value="P-loop containing nucleoside triphosphate hydrolases"/>
    <property type="match status" value="1"/>
</dbReference>
<dbReference type="InterPro" id="IPR001680">
    <property type="entry name" value="WD40_rpt"/>
</dbReference>
<dbReference type="InterPro" id="IPR015943">
    <property type="entry name" value="WD40/YVTN_repeat-like_dom_sf"/>
</dbReference>
<dbReference type="InterPro" id="IPR056884">
    <property type="entry name" value="NPHP3-like_N"/>
</dbReference>